<name>A0A915A4W2_PARUN</name>
<organism evidence="1 2">
    <name type="scientific">Parascaris univalens</name>
    <name type="common">Nematode worm</name>
    <dbReference type="NCBI Taxonomy" id="6257"/>
    <lineage>
        <taxon>Eukaryota</taxon>
        <taxon>Metazoa</taxon>
        <taxon>Ecdysozoa</taxon>
        <taxon>Nematoda</taxon>
        <taxon>Chromadorea</taxon>
        <taxon>Rhabditida</taxon>
        <taxon>Spirurina</taxon>
        <taxon>Ascaridomorpha</taxon>
        <taxon>Ascaridoidea</taxon>
        <taxon>Ascarididae</taxon>
        <taxon>Parascaris</taxon>
    </lineage>
</organism>
<reference evidence="2" key="1">
    <citation type="submission" date="2022-11" db="UniProtKB">
        <authorList>
            <consortium name="WormBaseParasite"/>
        </authorList>
    </citation>
    <scope>IDENTIFICATION</scope>
</reference>
<evidence type="ECO:0000313" key="1">
    <source>
        <dbReference type="Proteomes" id="UP000887569"/>
    </source>
</evidence>
<dbReference type="Proteomes" id="UP000887569">
    <property type="component" value="Unplaced"/>
</dbReference>
<keyword evidence="1" id="KW-1185">Reference proteome</keyword>
<proteinExistence type="predicted"/>
<dbReference type="WBParaSite" id="PgR001X_g129_t01">
    <property type="protein sequence ID" value="PgR001X_g129_t01"/>
    <property type="gene ID" value="PgR001X_g129"/>
</dbReference>
<accession>A0A915A4W2</accession>
<dbReference type="AlphaFoldDB" id="A0A915A4W2"/>
<evidence type="ECO:0000313" key="2">
    <source>
        <dbReference type="WBParaSite" id="PgR001X_g129_t01"/>
    </source>
</evidence>
<protein>
    <submittedName>
        <fullName evidence="2">Uncharacterized protein</fullName>
    </submittedName>
</protein>
<sequence>VLFIANDAPPFATNQVDSFMKSLETLQLLEFVSLISQDYQCCEPNNQSRATDTMFCKSMKEDEGNRRCLEFQSKCVIILTSVVIKHQGVALLS</sequence>